<protein>
    <submittedName>
        <fullName evidence="1">NAD(P)/FAD-dependent oxidoreductase</fullName>
        <ecNumber evidence="1">1.14.13.-</ecNumber>
    </submittedName>
</protein>
<organism evidence="1 2">
    <name type="scientific">Blastococcus carthaginiensis</name>
    <dbReference type="NCBI Taxonomy" id="3050034"/>
    <lineage>
        <taxon>Bacteria</taxon>
        <taxon>Bacillati</taxon>
        <taxon>Actinomycetota</taxon>
        <taxon>Actinomycetes</taxon>
        <taxon>Geodermatophilales</taxon>
        <taxon>Geodermatophilaceae</taxon>
        <taxon>Blastococcus</taxon>
    </lineage>
</organism>
<reference evidence="2" key="1">
    <citation type="submission" date="2023-05" db="EMBL/GenBank/DDBJ databases">
        <title>Draft genome of Pseudofrankia sp. BMG5.37.</title>
        <authorList>
            <person name="Gtari M."/>
            <person name="Ghodhbane F."/>
            <person name="Sbissi I."/>
        </authorList>
    </citation>
    <scope>NUCLEOTIDE SEQUENCE [LARGE SCALE GENOMIC DNA]</scope>
    <source>
        <strain evidence="2">BMG 814</strain>
    </source>
</reference>
<dbReference type="InterPro" id="IPR051209">
    <property type="entry name" value="FAD-bind_Monooxygenase_sf"/>
</dbReference>
<comment type="caution">
    <text evidence="1">The sequence shown here is derived from an EMBL/GenBank/DDBJ whole genome shotgun (WGS) entry which is preliminary data.</text>
</comment>
<gene>
    <name evidence="1" type="ORF">QOZ88_18065</name>
</gene>
<dbReference type="Gene3D" id="3.50.50.60">
    <property type="entry name" value="FAD/NAD(P)-binding domain"/>
    <property type="match status" value="2"/>
</dbReference>
<dbReference type="SUPFAM" id="SSF51905">
    <property type="entry name" value="FAD/NAD(P)-binding domain"/>
    <property type="match status" value="2"/>
</dbReference>
<keyword evidence="2" id="KW-1185">Reference proteome</keyword>
<dbReference type="RefSeq" id="WP_306001109.1">
    <property type="nucleotide sequence ID" value="NZ_JASNFN010000025.1"/>
</dbReference>
<dbReference type="PANTHER" id="PTHR42877">
    <property type="entry name" value="L-ORNITHINE N(5)-MONOOXYGENASE-RELATED"/>
    <property type="match status" value="1"/>
</dbReference>
<dbReference type="EC" id="1.14.13.-" evidence="1"/>
<sequence length="515" mass="56421">MTSTTRTHVTTSPGAGAAAPREVRVAVIGSGFAGLAMGITLRQRGETDFVLLERADDVGGTWRDNTYPGAACDVQSHLYSYSFAPNPDWPRSYSEQPEIQAYLQATADRYGVRAHCAFGAEVTAARWDDDARRWQVRTTAGEFRAQVLVSAAGALADPAYPDIPGLETFEGTVMHSARWDSSHDVSGEKVAVIGTGASAVQIVPAIQPQVESIAVYQRTPAWVVPRTDHPVKPWARRLYRLVPGLQRALRGVLYASREFLVIGLAKRRAFLKPVGRLARAHLHRQVRDPRLRAALTPDYTIGCKRILISNDWFPAVSAPNAELVTAGIAEIRPRSIVTRDGVERPTDTLVLATGFHVTDLPIAERIRGRDGRSLAEVWADGMVSNRSTTVAGFPNLFLLVGPNVGVGHTSMVYMIESQVAYVDDALRTMDAEGLAVLETTPQAQEAYRALIARKSRGTVWLGGGCASWYLDEHGHNTTLWPDFTFRFRKLTRALDRENYVGIPAGAPVREQEEAA</sequence>
<keyword evidence="1" id="KW-0560">Oxidoreductase</keyword>
<dbReference type="PANTHER" id="PTHR42877:SF4">
    <property type="entry name" value="FAD_NAD(P)-BINDING DOMAIN-CONTAINING PROTEIN-RELATED"/>
    <property type="match status" value="1"/>
</dbReference>
<dbReference type="EMBL" id="JASNFN010000025">
    <property type="protein sequence ID" value="MDP5184546.1"/>
    <property type="molecule type" value="Genomic_DNA"/>
</dbReference>
<evidence type="ECO:0000313" key="1">
    <source>
        <dbReference type="EMBL" id="MDP5184546.1"/>
    </source>
</evidence>
<accession>A0ABT9IG56</accession>
<dbReference type="Proteomes" id="UP001233673">
    <property type="component" value="Unassembled WGS sequence"/>
</dbReference>
<proteinExistence type="predicted"/>
<name>A0ABT9IG56_9ACTN</name>
<evidence type="ECO:0000313" key="2">
    <source>
        <dbReference type="Proteomes" id="UP001233673"/>
    </source>
</evidence>
<dbReference type="Pfam" id="PF13738">
    <property type="entry name" value="Pyr_redox_3"/>
    <property type="match status" value="1"/>
</dbReference>
<dbReference type="GO" id="GO:0016491">
    <property type="term" value="F:oxidoreductase activity"/>
    <property type="evidence" value="ECO:0007669"/>
    <property type="project" value="UniProtKB-KW"/>
</dbReference>
<dbReference type="InterPro" id="IPR036188">
    <property type="entry name" value="FAD/NAD-bd_sf"/>
</dbReference>